<dbReference type="GO" id="GO:0004222">
    <property type="term" value="F:metalloendopeptidase activity"/>
    <property type="evidence" value="ECO:0007669"/>
    <property type="project" value="UniProtKB-UniRule"/>
</dbReference>
<feature type="binding site" evidence="1">
    <location>
        <position position="95"/>
    </location>
    <ligand>
        <name>Zn(2+)</name>
        <dbReference type="ChEBI" id="CHEBI:29105"/>
        <note>catalytic</note>
    </ligand>
</feature>
<feature type="domain" description="Peptidase M12A" evidence="3">
    <location>
        <begin position="1"/>
        <end position="117"/>
    </location>
</feature>
<dbReference type="EMBL" id="UZAM01011814">
    <property type="protein sequence ID" value="VDP18352.1"/>
    <property type="molecule type" value="Genomic_DNA"/>
</dbReference>
<dbReference type="GO" id="GO:0006508">
    <property type="term" value="P:proteolysis"/>
    <property type="evidence" value="ECO:0007669"/>
    <property type="project" value="UniProtKB-KW"/>
</dbReference>
<dbReference type="GO" id="GO:0008270">
    <property type="term" value="F:zinc ion binding"/>
    <property type="evidence" value="ECO:0007669"/>
    <property type="project" value="UniProtKB-UniRule"/>
</dbReference>
<evidence type="ECO:0000256" key="1">
    <source>
        <dbReference type="PROSITE-ProRule" id="PRU01211"/>
    </source>
</evidence>
<evidence type="ECO:0000313" key="5">
    <source>
        <dbReference type="Proteomes" id="UP000270296"/>
    </source>
</evidence>
<dbReference type="PANTHER" id="PTHR10127">
    <property type="entry name" value="DISCOIDIN, CUB, EGF, LAMININ , AND ZINC METALLOPROTEASE DOMAIN CONTAINING"/>
    <property type="match status" value="1"/>
</dbReference>
<name>A0A183IYE4_9BILA</name>
<evidence type="ECO:0000256" key="2">
    <source>
        <dbReference type="RuleBase" id="RU361183"/>
    </source>
</evidence>
<dbReference type="Proteomes" id="UP000270296">
    <property type="component" value="Unassembled WGS sequence"/>
</dbReference>
<dbReference type="PROSITE" id="PS51864">
    <property type="entry name" value="ASTACIN"/>
    <property type="match status" value="1"/>
</dbReference>
<comment type="cofactor">
    <cofactor evidence="1 2">
        <name>Zn(2+)</name>
        <dbReference type="ChEBI" id="CHEBI:29105"/>
    </cofactor>
    <text evidence="1 2">Binds 1 zinc ion per subunit.</text>
</comment>
<keyword evidence="1 2" id="KW-0479">Metal-binding</keyword>
<proteinExistence type="predicted"/>
<protein>
    <recommendedName>
        <fullName evidence="2">Metalloendopeptidase</fullName>
        <ecNumber evidence="2">3.4.24.-</ecNumber>
    </recommendedName>
</protein>
<dbReference type="InterPro" id="IPR024079">
    <property type="entry name" value="MetalloPept_cat_dom_sf"/>
</dbReference>
<feature type="binding site" evidence="1">
    <location>
        <position position="85"/>
    </location>
    <ligand>
        <name>Zn(2+)</name>
        <dbReference type="ChEBI" id="CHEBI:29105"/>
        <note>catalytic</note>
    </ligand>
</feature>
<feature type="binding site" evidence="1">
    <location>
        <position position="89"/>
    </location>
    <ligand>
        <name>Zn(2+)</name>
        <dbReference type="ChEBI" id="CHEBI:29105"/>
        <note>catalytic</note>
    </ligand>
</feature>
<keyword evidence="1 2" id="KW-0862">Zinc</keyword>
<keyword evidence="2" id="KW-0645">Protease</keyword>
<dbReference type="SUPFAM" id="SSF55486">
    <property type="entry name" value="Metalloproteases ('zincins'), catalytic domain"/>
    <property type="match status" value="1"/>
</dbReference>
<dbReference type="Pfam" id="PF01400">
    <property type="entry name" value="Astacin"/>
    <property type="match status" value="1"/>
</dbReference>
<dbReference type="InterPro" id="IPR001506">
    <property type="entry name" value="Peptidase_M12A"/>
</dbReference>
<accession>A0A183IYE4</accession>
<dbReference type="Gene3D" id="3.40.390.10">
    <property type="entry name" value="Collagenase (Catalytic Domain)"/>
    <property type="match status" value="1"/>
</dbReference>
<gene>
    <name evidence="4" type="ORF">SBAD_LOCUS8642</name>
</gene>
<comment type="caution">
    <text evidence="1">Lacks conserved residue(s) required for the propagation of feature annotation.</text>
</comment>
<sequence length="117" mass="13468">MWDGGIIPYLVDTAFDSEMEPYLRDAILQVKQLTCVKFVPYVSQEYYIYIKSSDQFAYAPVGKPSKPGKSEVNIPKNYKGALVMHLILHVVGLVHEDTRPDSRYHLVYYRENIKPGI</sequence>
<dbReference type="WBParaSite" id="SBAD_0000895301-mRNA-1">
    <property type="protein sequence ID" value="SBAD_0000895301-mRNA-1"/>
    <property type="gene ID" value="SBAD_0000895301"/>
</dbReference>
<evidence type="ECO:0000313" key="4">
    <source>
        <dbReference type="EMBL" id="VDP18352.1"/>
    </source>
</evidence>
<organism evidence="6">
    <name type="scientific">Soboliphyme baturini</name>
    <dbReference type="NCBI Taxonomy" id="241478"/>
    <lineage>
        <taxon>Eukaryota</taxon>
        <taxon>Metazoa</taxon>
        <taxon>Ecdysozoa</taxon>
        <taxon>Nematoda</taxon>
        <taxon>Enoplea</taxon>
        <taxon>Dorylaimia</taxon>
        <taxon>Dioctophymatida</taxon>
        <taxon>Dioctophymatoidea</taxon>
        <taxon>Soboliphymatidae</taxon>
        <taxon>Soboliphyme</taxon>
    </lineage>
</organism>
<reference evidence="4 5" key="2">
    <citation type="submission" date="2018-11" db="EMBL/GenBank/DDBJ databases">
        <authorList>
            <consortium name="Pathogen Informatics"/>
        </authorList>
    </citation>
    <scope>NUCLEOTIDE SEQUENCE [LARGE SCALE GENOMIC DNA]</scope>
</reference>
<dbReference type="PRINTS" id="PR00480">
    <property type="entry name" value="ASTACIN"/>
</dbReference>
<evidence type="ECO:0000313" key="6">
    <source>
        <dbReference type="WBParaSite" id="SBAD_0000895301-mRNA-1"/>
    </source>
</evidence>
<reference evidence="6" key="1">
    <citation type="submission" date="2016-06" db="UniProtKB">
        <authorList>
            <consortium name="WormBaseParasite"/>
        </authorList>
    </citation>
    <scope>IDENTIFICATION</scope>
</reference>
<dbReference type="AlphaFoldDB" id="A0A183IYE4"/>
<keyword evidence="5" id="KW-1185">Reference proteome</keyword>
<keyword evidence="2" id="KW-0378">Hydrolase</keyword>
<dbReference type="EC" id="3.4.24.-" evidence="2"/>
<dbReference type="PANTHER" id="PTHR10127:SF850">
    <property type="entry name" value="METALLOENDOPEPTIDASE"/>
    <property type="match status" value="1"/>
</dbReference>
<dbReference type="OrthoDB" id="291007at2759"/>
<evidence type="ECO:0000259" key="3">
    <source>
        <dbReference type="PROSITE" id="PS51864"/>
    </source>
</evidence>
<keyword evidence="2" id="KW-0482">Metalloprotease</keyword>